<dbReference type="SUPFAM" id="SSF51322">
    <property type="entry name" value="Cyanovirin-N"/>
    <property type="match status" value="2"/>
</dbReference>
<reference evidence="3" key="1">
    <citation type="submission" date="2021-01" db="EMBL/GenBank/DDBJ databases">
        <title>Adiantum capillus-veneris genome.</title>
        <authorList>
            <person name="Fang Y."/>
            <person name="Liao Q."/>
        </authorList>
    </citation>
    <scope>NUCLEOTIDE SEQUENCE</scope>
    <source>
        <strain evidence="3">H3</strain>
        <tissue evidence="3">Leaf</tissue>
    </source>
</reference>
<accession>A0A9D4Z3L7</accession>
<feature type="chain" id="PRO_5039089155" description="Cyanovirin-N domain-containing protein" evidence="1">
    <location>
        <begin position="20"/>
        <end position="130"/>
    </location>
</feature>
<feature type="signal peptide" evidence="1">
    <location>
        <begin position="1"/>
        <end position="19"/>
    </location>
</feature>
<dbReference type="EMBL" id="JABFUD020000023">
    <property type="protein sequence ID" value="KAI5061193.1"/>
    <property type="molecule type" value="Genomic_DNA"/>
</dbReference>
<name>A0A9D4Z3L7_ADICA</name>
<dbReference type="OrthoDB" id="4672515at2759"/>
<dbReference type="InterPro" id="IPR011058">
    <property type="entry name" value="Cyanovirin-N"/>
</dbReference>
<dbReference type="InterPro" id="IPR036673">
    <property type="entry name" value="Cyanovirin-N_sf"/>
</dbReference>
<dbReference type="Pfam" id="PF08881">
    <property type="entry name" value="CVNH"/>
    <property type="match status" value="1"/>
</dbReference>
<dbReference type="SMART" id="SM01111">
    <property type="entry name" value="CVNH"/>
    <property type="match status" value="1"/>
</dbReference>
<sequence>MLVVLMLVLNCSRLAKVAACSGNFSLSCHYVELIGTHTLQASCGAPNTFTQFSTLDLDEHIFNIGGGLRCRSIGNFSASCRDETVTDTYQNFRYYLNAQCNTDYNIYIPASLNLDDCVTNNNGKLGWACV</sequence>
<evidence type="ECO:0000256" key="1">
    <source>
        <dbReference type="SAM" id="SignalP"/>
    </source>
</evidence>
<dbReference type="Proteomes" id="UP000886520">
    <property type="component" value="Chromosome 23"/>
</dbReference>
<dbReference type="Gene3D" id="2.30.60.10">
    <property type="entry name" value="Cyanovirin-N"/>
    <property type="match status" value="2"/>
</dbReference>
<protein>
    <recommendedName>
        <fullName evidence="2">Cyanovirin-N domain-containing protein</fullName>
    </recommendedName>
</protein>
<gene>
    <name evidence="3" type="ORF">GOP47_0023698</name>
</gene>
<keyword evidence="1" id="KW-0732">Signal</keyword>
<dbReference type="AlphaFoldDB" id="A0A9D4Z3L7"/>
<evidence type="ECO:0000313" key="4">
    <source>
        <dbReference type="Proteomes" id="UP000886520"/>
    </source>
</evidence>
<feature type="domain" description="Cyanovirin-N" evidence="2">
    <location>
        <begin position="23"/>
        <end position="127"/>
    </location>
</feature>
<evidence type="ECO:0000313" key="3">
    <source>
        <dbReference type="EMBL" id="KAI5061193.1"/>
    </source>
</evidence>
<organism evidence="3 4">
    <name type="scientific">Adiantum capillus-veneris</name>
    <name type="common">Maidenhair fern</name>
    <dbReference type="NCBI Taxonomy" id="13818"/>
    <lineage>
        <taxon>Eukaryota</taxon>
        <taxon>Viridiplantae</taxon>
        <taxon>Streptophyta</taxon>
        <taxon>Embryophyta</taxon>
        <taxon>Tracheophyta</taxon>
        <taxon>Polypodiopsida</taxon>
        <taxon>Polypodiidae</taxon>
        <taxon>Polypodiales</taxon>
        <taxon>Pteridineae</taxon>
        <taxon>Pteridaceae</taxon>
        <taxon>Vittarioideae</taxon>
        <taxon>Adiantum</taxon>
    </lineage>
</organism>
<evidence type="ECO:0000259" key="2">
    <source>
        <dbReference type="SMART" id="SM01111"/>
    </source>
</evidence>
<comment type="caution">
    <text evidence="3">The sequence shown here is derived from an EMBL/GenBank/DDBJ whole genome shotgun (WGS) entry which is preliminary data.</text>
</comment>
<keyword evidence="4" id="KW-1185">Reference proteome</keyword>
<proteinExistence type="predicted"/>